<organism evidence="2">
    <name type="scientific">uncultured organism MedDCM-OCT-S04-C138</name>
    <dbReference type="NCBI Taxonomy" id="743609"/>
    <lineage>
        <taxon>unclassified sequences</taxon>
        <taxon>environmental samples</taxon>
    </lineage>
</organism>
<dbReference type="AlphaFoldDB" id="D6PJW0"/>
<evidence type="ECO:0000313" key="2">
    <source>
        <dbReference type="EMBL" id="ADD96011.1"/>
    </source>
</evidence>
<dbReference type="PANTHER" id="PTHR46018:SF2">
    <property type="entry name" value="ZINC PHOSPHODIESTERASE ELAC PROTEIN 1"/>
    <property type="match status" value="1"/>
</dbReference>
<proteinExistence type="predicted"/>
<dbReference type="Gene3D" id="3.60.15.10">
    <property type="entry name" value="Ribonuclease Z/Hydroxyacylglutathione hydrolase-like"/>
    <property type="match status" value="1"/>
</dbReference>
<dbReference type="InterPro" id="IPR036866">
    <property type="entry name" value="RibonucZ/Hydroxyglut_hydro"/>
</dbReference>
<dbReference type="InterPro" id="IPR001279">
    <property type="entry name" value="Metallo-B-lactamas"/>
</dbReference>
<dbReference type="EMBL" id="GU943114">
    <property type="protein sequence ID" value="ADD96011.1"/>
    <property type="molecule type" value="Genomic_DNA"/>
</dbReference>
<dbReference type="Pfam" id="PF12706">
    <property type="entry name" value="Lactamase_B_2"/>
    <property type="match status" value="1"/>
</dbReference>
<feature type="domain" description="Metallo-beta-lactamase" evidence="1">
    <location>
        <begin position="6"/>
        <end position="188"/>
    </location>
</feature>
<sequence>MLDCAPSAIYRLAADGHNWAELDAIWISHFHLDHIGGLAPLLFSTKYAPETQSRRKPQRIFGPPGLREILGHFDAAYDYGLLKQPYPVEIIEVKDEFEILPGLKANTISTPHTAESLAIRLESSEGASLVFTSDTGFSPAVARFAGGCDLFITECSFIREKPVIQHLELSEAMEMFRIAEPKRAMLTHFYPEWDNADFTALTKGQAPCEILEAVDGFGIMIGNES</sequence>
<protein>
    <recommendedName>
        <fullName evidence="1">Metallo-beta-lactamase domain-containing protein</fullName>
    </recommendedName>
</protein>
<dbReference type="CDD" id="cd16272">
    <property type="entry name" value="RNaseZ_MBL-fold"/>
    <property type="match status" value="1"/>
</dbReference>
<reference evidence="2" key="1">
    <citation type="journal article" date="2010" name="ISME J.">
        <title>Metagenome of the Mediterranean deep chlorophyll maximum studied by direct and fosmid library 454 pyrosequencing.</title>
        <authorList>
            <person name="Ghai R."/>
            <person name="Martin-Cuadrado A.B."/>
            <person name="Molto A.G."/>
            <person name="Heredia I.G."/>
            <person name="Cabrera R."/>
            <person name="Martin J."/>
            <person name="Verdu M."/>
            <person name="Deschamps P."/>
            <person name="Moreira D."/>
            <person name="Lopez-Garcia P."/>
            <person name="Mira A."/>
            <person name="Rodriguez-Valera F."/>
        </authorList>
    </citation>
    <scope>NUCLEOTIDE SEQUENCE</scope>
</reference>
<accession>D6PJW0</accession>
<dbReference type="SUPFAM" id="SSF56281">
    <property type="entry name" value="Metallo-hydrolase/oxidoreductase"/>
    <property type="match status" value="1"/>
</dbReference>
<name>D6PJW0_9ZZZZ</name>
<dbReference type="SMART" id="SM00849">
    <property type="entry name" value="Lactamase_B"/>
    <property type="match status" value="1"/>
</dbReference>
<dbReference type="GO" id="GO:0042781">
    <property type="term" value="F:3'-tRNA processing endoribonuclease activity"/>
    <property type="evidence" value="ECO:0007669"/>
    <property type="project" value="TreeGrafter"/>
</dbReference>
<dbReference type="PANTHER" id="PTHR46018">
    <property type="entry name" value="ZINC PHOSPHODIESTERASE ELAC PROTEIN 1"/>
    <property type="match status" value="1"/>
</dbReference>
<evidence type="ECO:0000259" key="1">
    <source>
        <dbReference type="SMART" id="SM00849"/>
    </source>
</evidence>